<organism evidence="3 4">
    <name type="scientific">Vagococcus allomyrinae</name>
    <dbReference type="NCBI Taxonomy" id="2794353"/>
    <lineage>
        <taxon>Bacteria</taxon>
        <taxon>Bacillati</taxon>
        <taxon>Bacillota</taxon>
        <taxon>Bacilli</taxon>
        <taxon>Lactobacillales</taxon>
        <taxon>Enterococcaceae</taxon>
        <taxon>Vagococcus</taxon>
    </lineage>
</organism>
<gene>
    <name evidence="3" type="ORF">I6N95_10990</name>
</gene>
<dbReference type="InterPro" id="IPR002942">
    <property type="entry name" value="S4_RNA-bd"/>
</dbReference>
<protein>
    <submittedName>
        <fullName evidence="3">RNA-binding protein</fullName>
    </submittedName>
</protein>
<dbReference type="PANTHER" id="PTHR13633:SF3">
    <property type="entry name" value="MITOCHONDRIAL TRANSCRIPTION RESCUE FACTOR 1"/>
    <property type="match status" value="1"/>
</dbReference>
<comment type="caution">
    <text evidence="3">The sequence shown here is derived from an EMBL/GenBank/DDBJ whole genome shotgun (WGS) entry which is preliminary data.</text>
</comment>
<evidence type="ECO:0000313" key="4">
    <source>
        <dbReference type="Proteomes" id="UP000674938"/>
    </source>
</evidence>
<dbReference type="PANTHER" id="PTHR13633">
    <property type="entry name" value="MITOCHONDRIAL TRANSCRIPTION RESCUE FACTOR 1"/>
    <property type="match status" value="1"/>
</dbReference>
<dbReference type="InterPro" id="IPR048443">
    <property type="entry name" value="RqcP2_N"/>
</dbReference>
<name>A0A940SVY4_9ENTE</name>
<dbReference type="PROSITE" id="PS50889">
    <property type="entry name" value="S4"/>
    <property type="match status" value="1"/>
</dbReference>
<evidence type="ECO:0000313" key="3">
    <source>
        <dbReference type="EMBL" id="MBP1041531.1"/>
    </source>
</evidence>
<dbReference type="SMART" id="SM00363">
    <property type="entry name" value="S4"/>
    <property type="match status" value="1"/>
</dbReference>
<feature type="domain" description="RNA-binding S4" evidence="2">
    <location>
        <begin position="183"/>
        <end position="247"/>
    </location>
</feature>
<dbReference type="CDD" id="cd00165">
    <property type="entry name" value="S4"/>
    <property type="match status" value="1"/>
</dbReference>
<keyword evidence="4" id="KW-1185">Reference proteome</keyword>
<sequence>MNVNVYQHFRKDEHPFVDMIGGWIEQVESQYAPHLTDFLDPRQAFILESIVRSDSELLFSFYGGYESAERRRALIYPDYYQPTVDEYDTVLFEIHYPTKFGKLSHGKILGTLLNIGIRREFFGDIISDGERWQFFVNKEIAHFVEAQLTKIGSFTIRLEEVNYTEVLRPKDSWEIEQTTVSSMRLDTVISSVFNISRQRAKTLVESGKVKVNWVESVRPDFMLALLDIISIRGFGRIQVREINGQTKKEKHRLQIGVLRK</sequence>
<dbReference type="InterPro" id="IPR036986">
    <property type="entry name" value="S4_RNA-bd_sf"/>
</dbReference>
<dbReference type="Proteomes" id="UP000674938">
    <property type="component" value="Unassembled WGS sequence"/>
</dbReference>
<evidence type="ECO:0000256" key="1">
    <source>
        <dbReference type="PROSITE-ProRule" id="PRU00182"/>
    </source>
</evidence>
<dbReference type="RefSeq" id="WP_209527560.1">
    <property type="nucleotide sequence ID" value="NZ_JAEEGA010000006.1"/>
</dbReference>
<dbReference type="GO" id="GO:0003723">
    <property type="term" value="F:RNA binding"/>
    <property type="evidence" value="ECO:0007669"/>
    <property type="project" value="UniProtKB-KW"/>
</dbReference>
<dbReference type="Pfam" id="PF21278">
    <property type="entry name" value="YlmH_1st"/>
    <property type="match status" value="1"/>
</dbReference>
<dbReference type="Pfam" id="PF17774">
    <property type="entry name" value="YlmH_RBD"/>
    <property type="match status" value="1"/>
</dbReference>
<reference evidence="3" key="1">
    <citation type="submission" date="2020-12" db="EMBL/GenBank/DDBJ databases">
        <title>Vagococcus allomyrinae sp. nov. and Enterococcus lavae sp. nov., isolated from the larvae of Allomyrina dichotoma.</title>
        <authorList>
            <person name="Lee S.D."/>
        </authorList>
    </citation>
    <scope>NUCLEOTIDE SEQUENCE</scope>
    <source>
        <strain evidence="3">BWB3-3</strain>
    </source>
</reference>
<dbReference type="Gene3D" id="3.10.290.10">
    <property type="entry name" value="RNA-binding S4 domain"/>
    <property type="match status" value="1"/>
</dbReference>
<dbReference type="Pfam" id="PF01479">
    <property type="entry name" value="S4"/>
    <property type="match status" value="1"/>
</dbReference>
<dbReference type="EMBL" id="JAEEGA010000006">
    <property type="protein sequence ID" value="MBP1041531.1"/>
    <property type="molecule type" value="Genomic_DNA"/>
</dbReference>
<dbReference type="AlphaFoldDB" id="A0A940SVY4"/>
<accession>A0A940SVY4</accession>
<dbReference type="SUPFAM" id="SSF55174">
    <property type="entry name" value="Alpha-L RNA-binding motif"/>
    <property type="match status" value="1"/>
</dbReference>
<dbReference type="InterPro" id="IPR012677">
    <property type="entry name" value="Nucleotide-bd_a/b_plait_sf"/>
</dbReference>
<dbReference type="InterPro" id="IPR040591">
    <property type="entry name" value="RqcP2_RBD"/>
</dbReference>
<proteinExistence type="predicted"/>
<keyword evidence="1" id="KW-0694">RNA-binding</keyword>
<dbReference type="Gene3D" id="3.30.1370.160">
    <property type="match status" value="1"/>
</dbReference>
<dbReference type="Gene3D" id="3.30.70.330">
    <property type="match status" value="1"/>
</dbReference>
<evidence type="ECO:0000259" key="2">
    <source>
        <dbReference type="SMART" id="SM00363"/>
    </source>
</evidence>